<dbReference type="InterPro" id="IPR017441">
    <property type="entry name" value="Protein_kinase_ATP_BS"/>
</dbReference>
<reference evidence="17 18" key="1">
    <citation type="journal article" date="2023" name="G3 (Bethesda)">
        <title>A haplotype-resolved chromosome-scale genome for Quercus rubra L. provides insights into the genetics of adaptive traits for red oak species.</title>
        <authorList>
            <person name="Kapoor B."/>
            <person name="Jenkins J."/>
            <person name="Schmutz J."/>
            <person name="Zhebentyayeva T."/>
            <person name="Kuelheim C."/>
            <person name="Coggeshall M."/>
            <person name="Heim C."/>
            <person name="Lasky J.R."/>
            <person name="Leites L."/>
            <person name="Islam-Faridi N."/>
            <person name="Romero-Severson J."/>
            <person name="DeLeo V.L."/>
            <person name="Lucas S.M."/>
            <person name="Lazic D."/>
            <person name="Gailing O."/>
            <person name="Carlson J."/>
            <person name="Staton M."/>
        </authorList>
    </citation>
    <scope>NUCLEOTIDE SEQUENCE [LARGE SCALE GENOMIC DNA]</scope>
    <source>
        <strain evidence="17">Pseudo-F2</strain>
    </source>
</reference>
<evidence type="ECO:0000256" key="3">
    <source>
        <dbReference type="ARBA" id="ARBA00022553"/>
    </source>
</evidence>
<evidence type="ECO:0000256" key="1">
    <source>
        <dbReference type="ARBA" id="ARBA00006485"/>
    </source>
</evidence>
<evidence type="ECO:0000256" key="11">
    <source>
        <dbReference type="PIRSR" id="PIRSR637770-1"/>
    </source>
</evidence>
<evidence type="ECO:0000313" key="18">
    <source>
        <dbReference type="Proteomes" id="UP001324115"/>
    </source>
</evidence>
<dbReference type="Proteomes" id="UP001324115">
    <property type="component" value="Unassembled WGS sequence"/>
</dbReference>
<dbReference type="Gene3D" id="3.30.200.20">
    <property type="entry name" value="Phosphorylase Kinase, domain 1"/>
    <property type="match status" value="1"/>
</dbReference>
<keyword evidence="5 12" id="KW-0547">Nucleotide-binding</keyword>
<evidence type="ECO:0000256" key="7">
    <source>
        <dbReference type="ARBA" id="ARBA00022840"/>
    </source>
</evidence>
<feature type="region of interest" description="Disordered" evidence="15">
    <location>
        <begin position="293"/>
        <end position="343"/>
    </location>
</feature>
<protein>
    <recommendedName>
        <fullName evidence="16">Protein kinase domain-containing protein</fullName>
    </recommendedName>
</protein>
<keyword evidence="4" id="KW-0808">Transferase</keyword>
<dbReference type="EMBL" id="JAXUIC010000011">
    <property type="protein sequence ID" value="KAK4564399.1"/>
    <property type="molecule type" value="Genomic_DNA"/>
</dbReference>
<dbReference type="Pfam" id="PF00069">
    <property type="entry name" value="Pkinase"/>
    <property type="match status" value="1"/>
</dbReference>
<keyword evidence="2 14" id="KW-0723">Serine/threonine-protein kinase</keyword>
<organism evidence="17 18">
    <name type="scientific">Quercus rubra</name>
    <name type="common">Northern red oak</name>
    <name type="synonym">Quercus borealis</name>
    <dbReference type="NCBI Taxonomy" id="3512"/>
    <lineage>
        <taxon>Eukaryota</taxon>
        <taxon>Viridiplantae</taxon>
        <taxon>Streptophyta</taxon>
        <taxon>Embryophyta</taxon>
        <taxon>Tracheophyta</taxon>
        <taxon>Spermatophyta</taxon>
        <taxon>Magnoliopsida</taxon>
        <taxon>eudicotyledons</taxon>
        <taxon>Gunneridae</taxon>
        <taxon>Pentapetalae</taxon>
        <taxon>rosids</taxon>
        <taxon>fabids</taxon>
        <taxon>Fagales</taxon>
        <taxon>Fagaceae</taxon>
        <taxon>Quercus</taxon>
    </lineage>
</organism>
<comment type="caution">
    <text evidence="17">The sequence shown here is derived from an EMBL/GenBank/DDBJ whole genome shotgun (WGS) entry which is preliminary data.</text>
</comment>
<evidence type="ECO:0000256" key="9">
    <source>
        <dbReference type="ARBA" id="ARBA00048367"/>
    </source>
</evidence>
<feature type="compositionally biased region" description="Basic and acidic residues" evidence="15">
    <location>
        <begin position="305"/>
        <end position="322"/>
    </location>
</feature>
<dbReference type="PANTHER" id="PTHR24056">
    <property type="entry name" value="CELL DIVISION PROTEIN KINASE"/>
    <property type="match status" value="1"/>
</dbReference>
<keyword evidence="18" id="KW-1185">Reference proteome</keyword>
<dbReference type="InterPro" id="IPR008271">
    <property type="entry name" value="Ser/Thr_kinase_AS"/>
</dbReference>
<evidence type="ECO:0000256" key="15">
    <source>
        <dbReference type="SAM" id="MobiDB-lite"/>
    </source>
</evidence>
<evidence type="ECO:0000256" key="10">
    <source>
        <dbReference type="ARBA" id="ARBA00049280"/>
    </source>
</evidence>
<feature type="active site" description="Proton acceptor" evidence="11">
    <location>
        <position position="136"/>
    </location>
</feature>
<dbReference type="InterPro" id="IPR037770">
    <property type="entry name" value="CDK7"/>
</dbReference>
<evidence type="ECO:0000256" key="12">
    <source>
        <dbReference type="PIRSR" id="PIRSR637770-2"/>
    </source>
</evidence>
<feature type="binding site" evidence="13">
    <location>
        <position position="44"/>
    </location>
    <ligand>
        <name>ATP</name>
        <dbReference type="ChEBI" id="CHEBI:30616"/>
    </ligand>
</feature>
<dbReference type="FunFam" id="3.30.200.20:FF:000289">
    <property type="entry name" value="Cyclin-dependent kinase D-1"/>
    <property type="match status" value="1"/>
</dbReference>
<dbReference type="PROSITE" id="PS50011">
    <property type="entry name" value="PROTEIN_KINASE_DOM"/>
    <property type="match status" value="1"/>
</dbReference>
<dbReference type="Gene3D" id="1.10.510.10">
    <property type="entry name" value="Transferase(Phosphotransferase) domain 1"/>
    <property type="match status" value="1"/>
</dbReference>
<dbReference type="GO" id="GO:0045944">
    <property type="term" value="P:positive regulation of transcription by RNA polymerase II"/>
    <property type="evidence" value="ECO:0007669"/>
    <property type="project" value="TreeGrafter"/>
</dbReference>
<dbReference type="PROSITE" id="PS00108">
    <property type="entry name" value="PROTEIN_KINASE_ST"/>
    <property type="match status" value="1"/>
</dbReference>
<keyword evidence="3" id="KW-0597">Phosphoprotein</keyword>
<comment type="catalytic activity">
    <reaction evidence="8">
        <text>L-threonyl-[protein] + ATP = O-phospho-L-threonyl-[protein] + ADP + H(+)</text>
        <dbReference type="Rhea" id="RHEA:46608"/>
        <dbReference type="Rhea" id="RHEA-COMP:11060"/>
        <dbReference type="Rhea" id="RHEA-COMP:11605"/>
        <dbReference type="ChEBI" id="CHEBI:15378"/>
        <dbReference type="ChEBI" id="CHEBI:30013"/>
        <dbReference type="ChEBI" id="CHEBI:30616"/>
        <dbReference type="ChEBI" id="CHEBI:61977"/>
        <dbReference type="ChEBI" id="CHEBI:456216"/>
        <dbReference type="EC" id="2.7.11.22"/>
    </reaction>
</comment>
<dbReference type="PANTHER" id="PTHR24056:SF554">
    <property type="entry name" value="CYCLIN-DEPENDENT KINASE D-1"/>
    <property type="match status" value="1"/>
</dbReference>
<dbReference type="CDD" id="cd07841">
    <property type="entry name" value="STKc_CDK7"/>
    <property type="match status" value="1"/>
</dbReference>
<evidence type="ECO:0000256" key="8">
    <source>
        <dbReference type="ARBA" id="ARBA00047811"/>
    </source>
</evidence>
<dbReference type="GO" id="GO:0005737">
    <property type="term" value="C:cytoplasm"/>
    <property type="evidence" value="ECO:0007669"/>
    <property type="project" value="TreeGrafter"/>
</dbReference>
<feature type="binding site" evidence="12">
    <location>
        <begin position="20"/>
        <end position="28"/>
    </location>
    <ligand>
        <name>ATP</name>
        <dbReference type="ChEBI" id="CHEBI:30616"/>
    </ligand>
</feature>
<evidence type="ECO:0000259" key="16">
    <source>
        <dbReference type="PROSITE" id="PS50011"/>
    </source>
</evidence>
<evidence type="ECO:0000256" key="6">
    <source>
        <dbReference type="ARBA" id="ARBA00022777"/>
    </source>
</evidence>
<dbReference type="SMART" id="SM00220">
    <property type="entry name" value="S_TKc"/>
    <property type="match status" value="1"/>
</dbReference>
<feature type="domain" description="Protein kinase" evidence="16">
    <location>
        <begin position="14"/>
        <end position="294"/>
    </location>
</feature>
<dbReference type="InterPro" id="IPR050108">
    <property type="entry name" value="CDK"/>
</dbReference>
<dbReference type="GO" id="GO:0005524">
    <property type="term" value="F:ATP binding"/>
    <property type="evidence" value="ECO:0007669"/>
    <property type="project" value="UniProtKB-UniRule"/>
</dbReference>
<dbReference type="PROSITE" id="PS00107">
    <property type="entry name" value="PROTEIN_KINASE_ATP"/>
    <property type="match status" value="1"/>
</dbReference>
<name>A0AAN7E8B0_QUERU</name>
<dbReference type="InterPro" id="IPR000719">
    <property type="entry name" value="Prot_kinase_dom"/>
</dbReference>
<comment type="catalytic activity">
    <reaction evidence="10">
        <text>[DNA-directed RNA polymerase] + ATP = phospho-[DNA-directed RNA polymerase] + ADP + H(+)</text>
        <dbReference type="Rhea" id="RHEA:10216"/>
        <dbReference type="Rhea" id="RHEA-COMP:11321"/>
        <dbReference type="Rhea" id="RHEA-COMP:11322"/>
        <dbReference type="ChEBI" id="CHEBI:15378"/>
        <dbReference type="ChEBI" id="CHEBI:30616"/>
        <dbReference type="ChEBI" id="CHEBI:43176"/>
        <dbReference type="ChEBI" id="CHEBI:68546"/>
        <dbReference type="ChEBI" id="CHEBI:456216"/>
        <dbReference type="EC" id="2.7.11.23"/>
    </reaction>
</comment>
<dbReference type="GO" id="GO:0070985">
    <property type="term" value="C:transcription factor TFIIK complex"/>
    <property type="evidence" value="ECO:0007669"/>
    <property type="project" value="InterPro"/>
</dbReference>
<proteinExistence type="inferred from homology"/>
<evidence type="ECO:0000256" key="14">
    <source>
        <dbReference type="RuleBase" id="RU000304"/>
    </source>
</evidence>
<dbReference type="AlphaFoldDB" id="A0AAN7E8B0"/>
<sequence length="412" mass="46676">MTELDFSKKVADRYLKREVLGEGTYGVVFKAIDTKTGQTVAIKKIRLGKQKEGVNFTALREIKLLKELKDPNIIELIDAFPHKGNLHLVFEFMETDLEAVIRDRNIFLSPADIKSYLQMTLKGLAICHKKWVLHRDMKPNNLLIGSNGQLKLADFGLARIFGSPDRKFTHQVFARWYRAPELLFGTKQYGSGVDVWAAACIFAELLLRRPFLQGSSDIDQLGKIFAAFGTPTPSQWPDMVYLPDYVEYQYVPSPTLRSLFPMASDDALDLLSKMFTYDPKSRISVQQALEHRYFSSAPPPTNPDKLPRPAPKRESRASDSHDGPTVLSPPRKSRRVMPERDGFEGAYQVDKVGDHVGEMRQAAGENTSRNEPVPMSIDFSIFGAKPPNRPTINSADRTHLKRKLDLEFQHPE</sequence>
<keyword evidence="6" id="KW-0418">Kinase</keyword>
<dbReference type="InterPro" id="IPR011009">
    <property type="entry name" value="Kinase-like_dom_sf"/>
</dbReference>
<comment type="catalytic activity">
    <reaction evidence="9">
        <text>L-seryl-[protein] + ATP = O-phospho-L-seryl-[protein] + ADP + H(+)</text>
        <dbReference type="Rhea" id="RHEA:17989"/>
        <dbReference type="Rhea" id="RHEA-COMP:9863"/>
        <dbReference type="Rhea" id="RHEA-COMP:11604"/>
        <dbReference type="ChEBI" id="CHEBI:15378"/>
        <dbReference type="ChEBI" id="CHEBI:29999"/>
        <dbReference type="ChEBI" id="CHEBI:30616"/>
        <dbReference type="ChEBI" id="CHEBI:83421"/>
        <dbReference type="ChEBI" id="CHEBI:456216"/>
        <dbReference type="EC" id="2.7.11.22"/>
    </reaction>
</comment>
<evidence type="ECO:0000256" key="4">
    <source>
        <dbReference type="ARBA" id="ARBA00022679"/>
    </source>
</evidence>
<feature type="binding site" evidence="12">
    <location>
        <position position="43"/>
    </location>
    <ligand>
        <name>ATP</name>
        <dbReference type="ChEBI" id="CHEBI:30616"/>
    </ligand>
</feature>
<feature type="region of interest" description="Disordered" evidence="15">
    <location>
        <begin position="362"/>
        <end position="395"/>
    </location>
</feature>
<gene>
    <name evidence="17" type="ORF">RGQ29_006461</name>
</gene>
<dbReference type="EMBL" id="JAXUIC010000011">
    <property type="protein sequence ID" value="KAK4564401.1"/>
    <property type="molecule type" value="Genomic_DNA"/>
</dbReference>
<evidence type="ECO:0000256" key="2">
    <source>
        <dbReference type="ARBA" id="ARBA00022527"/>
    </source>
</evidence>
<dbReference type="GO" id="GO:0004693">
    <property type="term" value="F:cyclin-dependent protein serine/threonine kinase activity"/>
    <property type="evidence" value="ECO:0007669"/>
    <property type="project" value="UniProtKB-EC"/>
</dbReference>
<evidence type="ECO:0000313" key="17">
    <source>
        <dbReference type="EMBL" id="KAK4564399.1"/>
    </source>
</evidence>
<comment type="similarity">
    <text evidence="1">Belongs to the protein kinase superfamily. CMGC Ser/Thr protein kinase family. CDC2/CDKX subfamily.</text>
</comment>
<dbReference type="SUPFAM" id="SSF56112">
    <property type="entry name" value="Protein kinase-like (PK-like)"/>
    <property type="match status" value="1"/>
</dbReference>
<dbReference type="FunFam" id="1.10.510.10:FF:000097">
    <property type="entry name" value="Putative cyclin-dependent kinase 7"/>
    <property type="match status" value="1"/>
</dbReference>
<keyword evidence="7 12" id="KW-0067">ATP-binding</keyword>
<evidence type="ECO:0000256" key="5">
    <source>
        <dbReference type="ARBA" id="ARBA00022741"/>
    </source>
</evidence>
<dbReference type="EMBL" id="JAXUIC010000011">
    <property type="protein sequence ID" value="KAK4564400.1"/>
    <property type="molecule type" value="Genomic_DNA"/>
</dbReference>
<evidence type="ECO:0000256" key="13">
    <source>
        <dbReference type="PROSITE-ProRule" id="PRU10141"/>
    </source>
</evidence>
<accession>A0AAN7E8B0</accession>
<dbReference type="GO" id="GO:0008353">
    <property type="term" value="F:RNA polymerase II CTD heptapeptide repeat kinase activity"/>
    <property type="evidence" value="ECO:0007669"/>
    <property type="project" value="UniProtKB-EC"/>
</dbReference>